<reference evidence="1" key="1">
    <citation type="submission" date="2018-02" db="EMBL/GenBank/DDBJ databases">
        <title>Rhizophora mucronata_Transcriptome.</title>
        <authorList>
            <person name="Meera S.P."/>
            <person name="Sreeshan A."/>
            <person name="Augustine A."/>
        </authorList>
    </citation>
    <scope>NUCLEOTIDE SEQUENCE</scope>
    <source>
        <tissue evidence="1">Leaf</tissue>
    </source>
</reference>
<protein>
    <submittedName>
        <fullName evidence="1">Uncharacterized protein</fullName>
    </submittedName>
</protein>
<dbReference type="AlphaFoldDB" id="A0A2P2Q4U4"/>
<name>A0A2P2Q4U4_RHIMU</name>
<organism evidence="1">
    <name type="scientific">Rhizophora mucronata</name>
    <name type="common">Asiatic mangrove</name>
    <dbReference type="NCBI Taxonomy" id="61149"/>
    <lineage>
        <taxon>Eukaryota</taxon>
        <taxon>Viridiplantae</taxon>
        <taxon>Streptophyta</taxon>
        <taxon>Embryophyta</taxon>
        <taxon>Tracheophyta</taxon>
        <taxon>Spermatophyta</taxon>
        <taxon>Magnoliopsida</taxon>
        <taxon>eudicotyledons</taxon>
        <taxon>Gunneridae</taxon>
        <taxon>Pentapetalae</taxon>
        <taxon>rosids</taxon>
        <taxon>fabids</taxon>
        <taxon>Malpighiales</taxon>
        <taxon>Rhizophoraceae</taxon>
        <taxon>Rhizophora</taxon>
    </lineage>
</organism>
<evidence type="ECO:0000313" key="1">
    <source>
        <dbReference type="EMBL" id="MBX61987.1"/>
    </source>
</evidence>
<proteinExistence type="predicted"/>
<sequence length="59" mass="6730">MHLLLAIINIPNGGNTFFISLISLIRHIRNGSPLLFSNRAWLPLPLIFYEIMRINPSPC</sequence>
<dbReference type="EMBL" id="GGEC01081503">
    <property type="protein sequence ID" value="MBX61987.1"/>
    <property type="molecule type" value="Transcribed_RNA"/>
</dbReference>
<accession>A0A2P2Q4U4</accession>